<accession>A0A124GN40</accession>
<sequence length="120" mass="13536">MEHPSPFSSILPVEFPSCSFNRKQLISSVQPIVTNLARACFHSVQLPAPAISLSPLLSSHRQAQPDKYYQKDCSFFYLSLENQPAQGVKDGYYPDPARMKLVRSTGRYTEVTLTKRRASD</sequence>
<organism evidence="1">
    <name type="scientific">Picea glauca</name>
    <name type="common">White spruce</name>
    <name type="synonym">Pinus glauca</name>
    <dbReference type="NCBI Taxonomy" id="3330"/>
    <lineage>
        <taxon>Eukaryota</taxon>
        <taxon>Viridiplantae</taxon>
        <taxon>Streptophyta</taxon>
        <taxon>Embryophyta</taxon>
        <taxon>Tracheophyta</taxon>
        <taxon>Spermatophyta</taxon>
        <taxon>Pinopsida</taxon>
        <taxon>Pinidae</taxon>
        <taxon>Conifers I</taxon>
        <taxon>Pinales</taxon>
        <taxon>Pinaceae</taxon>
        <taxon>Picea</taxon>
    </lineage>
</organism>
<gene>
    <name evidence="1" type="ORF">ABT39_MTgene5803</name>
</gene>
<name>A0A124GN40_PICGL</name>
<geneLocation type="mitochondrion" evidence="1"/>
<dbReference type="EMBL" id="LKAM01000007">
    <property type="protein sequence ID" value="KUM47617.1"/>
    <property type="molecule type" value="Genomic_DNA"/>
</dbReference>
<protein>
    <submittedName>
        <fullName evidence="1">Uncharacterized protein</fullName>
    </submittedName>
</protein>
<proteinExistence type="predicted"/>
<keyword evidence="1" id="KW-0496">Mitochondrion</keyword>
<reference evidence="1" key="1">
    <citation type="journal article" date="2015" name="Genome Biol. Evol.">
        <title>Organellar Genomes of White Spruce (Picea glauca): Assembly and Annotation.</title>
        <authorList>
            <person name="Jackman S.D."/>
            <person name="Warren R.L."/>
            <person name="Gibb E.A."/>
            <person name="Vandervalk B.P."/>
            <person name="Mohamadi H."/>
            <person name="Chu J."/>
            <person name="Raymond A."/>
            <person name="Pleasance S."/>
            <person name="Coope R."/>
            <person name="Wildung M.R."/>
            <person name="Ritland C.E."/>
            <person name="Bousquet J."/>
            <person name="Jones S.J."/>
            <person name="Bohlmann J."/>
            <person name="Birol I."/>
        </authorList>
    </citation>
    <scope>NUCLEOTIDE SEQUENCE [LARGE SCALE GENOMIC DNA]</scope>
    <source>
        <tissue evidence="1">Flushing bud</tissue>
    </source>
</reference>
<comment type="caution">
    <text evidence="1">The sequence shown here is derived from an EMBL/GenBank/DDBJ whole genome shotgun (WGS) entry which is preliminary data.</text>
</comment>
<evidence type="ECO:0000313" key="1">
    <source>
        <dbReference type="EMBL" id="KUM47617.1"/>
    </source>
</evidence>
<dbReference type="AlphaFoldDB" id="A0A124GN40"/>